<dbReference type="Proteomes" id="UP000054995">
    <property type="component" value="Unassembled WGS sequence"/>
</dbReference>
<keyword evidence="13" id="KW-0812">Transmembrane</keyword>
<keyword evidence="5 10" id="KW-0378">Hydrolase</keyword>
<evidence type="ECO:0000256" key="3">
    <source>
        <dbReference type="ARBA" id="ARBA00022670"/>
    </source>
</evidence>
<accession>A0A0V1G3W8</accession>
<feature type="chain" id="PRO_5006878428" evidence="11">
    <location>
        <begin position="22"/>
        <end position="669"/>
    </location>
</feature>
<dbReference type="Gene3D" id="2.40.10.10">
    <property type="entry name" value="Trypsin-like serine proteases"/>
    <property type="match status" value="2"/>
</dbReference>
<evidence type="ECO:0000256" key="2">
    <source>
        <dbReference type="ARBA" id="ARBA00022525"/>
    </source>
</evidence>
<dbReference type="InterPro" id="IPR009003">
    <property type="entry name" value="Peptidase_S1_PA"/>
</dbReference>
<evidence type="ECO:0000256" key="11">
    <source>
        <dbReference type="SAM" id="SignalP"/>
    </source>
</evidence>
<evidence type="ECO:0000256" key="9">
    <source>
        <dbReference type="ARBA" id="ARBA00024195"/>
    </source>
</evidence>
<gene>
    <name evidence="13" type="primary">SYNGR2</name>
    <name evidence="13" type="ORF">T4D_13519</name>
</gene>
<name>A0A0V1G3W8_TRIPS</name>
<feature type="domain" description="Peptidase S1" evidence="12">
    <location>
        <begin position="364"/>
        <end position="608"/>
    </location>
</feature>
<dbReference type="InterPro" id="IPR001254">
    <property type="entry name" value="Trypsin_dom"/>
</dbReference>
<keyword evidence="3 10" id="KW-0645">Protease</keyword>
<dbReference type="SUPFAM" id="SSF50494">
    <property type="entry name" value="Trypsin-like serine proteases"/>
    <property type="match status" value="2"/>
</dbReference>
<protein>
    <submittedName>
        <fullName evidence="13">Transmembrane protease serine 9</fullName>
    </submittedName>
</protein>
<dbReference type="GO" id="GO:0005576">
    <property type="term" value="C:extracellular region"/>
    <property type="evidence" value="ECO:0007669"/>
    <property type="project" value="UniProtKB-SubCell"/>
</dbReference>
<dbReference type="PRINTS" id="PR00722">
    <property type="entry name" value="CHYMOTRYPSIN"/>
</dbReference>
<keyword evidence="13" id="KW-0472">Membrane</keyword>
<dbReference type="FunFam" id="2.40.10.10:FF:000146">
    <property type="entry name" value="Serine protease 53"/>
    <property type="match status" value="1"/>
</dbReference>
<organism evidence="13 14">
    <name type="scientific">Trichinella pseudospiralis</name>
    <name type="common">Parasitic roundworm</name>
    <dbReference type="NCBI Taxonomy" id="6337"/>
    <lineage>
        <taxon>Eukaryota</taxon>
        <taxon>Metazoa</taxon>
        <taxon>Ecdysozoa</taxon>
        <taxon>Nematoda</taxon>
        <taxon>Enoplea</taxon>
        <taxon>Dorylaimia</taxon>
        <taxon>Trichinellida</taxon>
        <taxon>Trichinellidae</taxon>
        <taxon>Trichinella</taxon>
    </lineage>
</organism>
<evidence type="ECO:0000256" key="1">
    <source>
        <dbReference type="ARBA" id="ARBA00004613"/>
    </source>
</evidence>
<dbReference type="SMART" id="SM00020">
    <property type="entry name" value="Tryp_SPc"/>
    <property type="match status" value="2"/>
</dbReference>
<evidence type="ECO:0000256" key="4">
    <source>
        <dbReference type="ARBA" id="ARBA00022729"/>
    </source>
</evidence>
<dbReference type="Pfam" id="PF00089">
    <property type="entry name" value="Trypsin"/>
    <property type="match status" value="2"/>
</dbReference>
<evidence type="ECO:0000256" key="8">
    <source>
        <dbReference type="ARBA" id="ARBA00023157"/>
    </source>
</evidence>
<dbReference type="InterPro" id="IPR043504">
    <property type="entry name" value="Peptidase_S1_PA_chymotrypsin"/>
</dbReference>
<feature type="signal peptide" evidence="11">
    <location>
        <begin position="1"/>
        <end position="21"/>
    </location>
</feature>
<dbReference type="InterPro" id="IPR001314">
    <property type="entry name" value="Peptidase_S1A"/>
</dbReference>
<dbReference type="AlphaFoldDB" id="A0A0V1G3W8"/>
<dbReference type="PROSITE" id="PS50240">
    <property type="entry name" value="TRYPSIN_DOM"/>
    <property type="match status" value="2"/>
</dbReference>
<reference evidence="13 14" key="1">
    <citation type="submission" date="2015-01" db="EMBL/GenBank/DDBJ databases">
        <title>Evolution of Trichinella species and genotypes.</title>
        <authorList>
            <person name="Korhonen P.K."/>
            <person name="Edoardo P."/>
            <person name="Giuseppe L.R."/>
            <person name="Gasser R.B."/>
        </authorList>
    </citation>
    <scope>NUCLEOTIDE SEQUENCE [LARGE SCALE GENOMIC DNA]</scope>
    <source>
        <strain evidence="13">ISS470</strain>
    </source>
</reference>
<comment type="similarity">
    <text evidence="9">Belongs to the peptidase S1 family. CLIP subfamily.</text>
</comment>
<evidence type="ECO:0000313" key="14">
    <source>
        <dbReference type="Proteomes" id="UP000054995"/>
    </source>
</evidence>
<dbReference type="PANTHER" id="PTHR24252:SF7">
    <property type="entry name" value="HYALIN"/>
    <property type="match status" value="1"/>
</dbReference>
<dbReference type="PROSITE" id="PS00135">
    <property type="entry name" value="TRYPSIN_SER"/>
    <property type="match status" value="2"/>
</dbReference>
<evidence type="ECO:0000259" key="12">
    <source>
        <dbReference type="PROSITE" id="PS50240"/>
    </source>
</evidence>
<comment type="caution">
    <text evidence="13">The sequence shown here is derived from an EMBL/GenBank/DDBJ whole genome shotgun (WGS) entry which is preliminary data.</text>
</comment>
<dbReference type="InterPro" id="IPR018114">
    <property type="entry name" value="TRYPSIN_HIS"/>
</dbReference>
<evidence type="ECO:0000313" key="13">
    <source>
        <dbReference type="EMBL" id="KRY92821.1"/>
    </source>
</evidence>
<dbReference type="PANTHER" id="PTHR24252">
    <property type="entry name" value="ACROSIN-RELATED"/>
    <property type="match status" value="1"/>
</dbReference>
<keyword evidence="2" id="KW-0964">Secreted</keyword>
<dbReference type="GO" id="GO:0006508">
    <property type="term" value="P:proteolysis"/>
    <property type="evidence" value="ECO:0007669"/>
    <property type="project" value="UniProtKB-KW"/>
</dbReference>
<keyword evidence="8" id="KW-1015">Disulfide bond</keyword>
<evidence type="ECO:0000256" key="7">
    <source>
        <dbReference type="ARBA" id="ARBA00023145"/>
    </source>
</evidence>
<comment type="subcellular location">
    <subcellularLocation>
        <location evidence="1">Secreted</location>
    </subcellularLocation>
</comment>
<dbReference type="OrthoDB" id="10041611at2759"/>
<keyword evidence="14" id="KW-1185">Reference proteome</keyword>
<dbReference type="PROSITE" id="PS00134">
    <property type="entry name" value="TRYPSIN_HIS"/>
    <property type="match status" value="2"/>
</dbReference>
<feature type="domain" description="Peptidase S1" evidence="12">
    <location>
        <begin position="48"/>
        <end position="288"/>
    </location>
</feature>
<proteinExistence type="inferred from homology"/>
<keyword evidence="4 11" id="KW-0732">Signal</keyword>
<dbReference type="InterPro" id="IPR033116">
    <property type="entry name" value="TRYPSIN_SER"/>
</dbReference>
<dbReference type="GO" id="GO:0004252">
    <property type="term" value="F:serine-type endopeptidase activity"/>
    <property type="evidence" value="ECO:0007669"/>
    <property type="project" value="InterPro"/>
</dbReference>
<sequence length="669" mass="74975">MISFLYIVSLSFLLKLHLILSEIVNSPYCGKSVHQEKLMYHEKIQNRIVGGWKAYHGSLPWMVHLTFPAEGGFSQMCGGSLISIDGKNSTCLVLTAAHCVKVDNQYKEPGDILVAIRQNHLKRARDEAIFLHVKNYVSHFFHDNSLENDIAILRLEKWVLFTKYVRPLCLPSANMKLPIEEECYAAGWGRTKVKNEEGMLKIVKVRFQMSQFCPKPFIKEKMLCAGNLAGGHDVCNGDSGGPLFCMVEDRFYLFGIVSFGYKNCASQGTSSAFVRVSGYLDWIEKTALKLKNTKINNKKIGTVSSIFLPTMQSKFSSSMMVKAHTSPFDSSPSRLIAAEIINSRYCGKSVYQNKLKHLPSENRIVGGWNSYPGSIPWMVYVLFPTEDFYIQSCGGTLISIDGENRTSLVLTAAHCLMLNAVVFSNKYKQPGNINVVVGQYNIKRAEAEALFLSVKNYASHFYHNTSFENDLAILKLEMPVVFTEHIRPVCLPKVNMELPSDADCYASGWGKTYGEDHGYLKVVQVKLQNAFFCPKEYRSDNMICAGNLEGGHSICQGDSGGPLFCLIDDRFYQIGITSFSYFACDLPNTAAVFVRVNTYLEWIEKTGRKLSFSKIENAKTYTYSGVYLPKIKSTVTNSLLAKAHQSPFEKSPSRLIAAMGELNTDVTAR</sequence>
<evidence type="ECO:0000256" key="6">
    <source>
        <dbReference type="ARBA" id="ARBA00022825"/>
    </source>
</evidence>
<dbReference type="CDD" id="cd00190">
    <property type="entry name" value="Tryp_SPc"/>
    <property type="match status" value="2"/>
</dbReference>
<keyword evidence="7" id="KW-0865">Zymogen</keyword>
<evidence type="ECO:0000256" key="5">
    <source>
        <dbReference type="ARBA" id="ARBA00022801"/>
    </source>
</evidence>
<evidence type="ECO:0000256" key="10">
    <source>
        <dbReference type="RuleBase" id="RU363034"/>
    </source>
</evidence>
<keyword evidence="6 10" id="KW-0720">Serine protease</keyword>
<dbReference type="EMBL" id="JYDT01000005">
    <property type="protein sequence ID" value="KRY92821.1"/>
    <property type="molecule type" value="Genomic_DNA"/>
</dbReference>
<dbReference type="FunFam" id="2.40.10.10:FF:000002">
    <property type="entry name" value="Transmembrane protease serine"/>
    <property type="match status" value="1"/>
</dbReference>